<sequence length="818" mass="92930">MSQTSIKDVVSRDGKQEQCNIGLPTRQRAENTTRNKVVWQKNILPGGRVDWVIVGFSAPVLIEKKVDAQVDAREILSGRKKKNSGGVIVAAVSIELPSTIEKDAPDLLIGNGGSREICKDQVEKAEAITMKATTEDASTLENKKTSGHSCEEIKSGETSENHEESEGRMTVSANGGSPIPFEDSSDGKAPHTTVELFKPQSYKSSVAHRNLPSVSGRESRDLERESRDLFLRMQSDQEPRATWSTSSPKRRLSNSQSRVSSPTSTSARRPHPAEIIKSFRSSVSTSTPYYLNLAKNQPTYNEKTQNDNYCRFKNDNTCVGYTYQVMADFGKGCSAISCGAKLDESDKKVKTPPVDCSSEPQIQEDPGWFCDLSRDESEETRVFQDTEKREARESSSRGRDLSRKVARGNVDRKKYSRRSHSRLRDLGKGIGGGNIDQGTKVYQDAFDLSWDNQVEENRMVLRNMYNMEVKIAEYAAWSLPDFLWIQLENKHSETIKLSEMLWKYWGENNKMFGKTPLHHLQSLTPRGVMSYTIEGLRKLLYFRADDYPIEGEVLKYLNSETLSFCATNKRPIDVEAVEISMCLMLDEKLNKSGPSSSIEAAKDPCNHLLGCSTVTELPQTPQIDIRVSQIYVFVAALKYFISKYLYSQNGLTPYTFCTLNQFLASSNAKRDTEWYVGLSNRCQCKLGVHEWLEEFIYDISAQNLRADRLKHPEHYSNYAKNIQEGKTKTPLYVISRLYPKFIAKKCFGEQTRPMGMILLQVFAMKWMHYTTLPFDEDDWEFRAVMCSLSDMPIMDLTDYLEKVLRKRVNGIIQHSMDR</sequence>
<proteinExistence type="predicted"/>
<feature type="region of interest" description="Disordered" evidence="1">
    <location>
        <begin position="344"/>
        <end position="419"/>
    </location>
</feature>
<keyword evidence="3" id="KW-1185">Reference proteome</keyword>
<evidence type="ECO:0000313" key="2">
    <source>
        <dbReference type="EMBL" id="TGO67365.1"/>
    </source>
</evidence>
<evidence type="ECO:0000313" key="3">
    <source>
        <dbReference type="Proteomes" id="UP000297229"/>
    </source>
</evidence>
<reference evidence="2 3" key="1">
    <citation type="submission" date="2017-12" db="EMBL/GenBank/DDBJ databases">
        <title>Comparative genomics of Botrytis spp.</title>
        <authorList>
            <person name="Valero-Jimenez C.A."/>
            <person name="Tapia P."/>
            <person name="Veloso J."/>
            <person name="Silva-Moreno E."/>
            <person name="Staats M."/>
            <person name="Valdes J.H."/>
            <person name="Van Kan J.A.L."/>
        </authorList>
    </citation>
    <scope>NUCLEOTIDE SEQUENCE [LARGE SCALE GENOMIC DNA]</scope>
    <source>
        <strain evidence="2 3">Be9601</strain>
    </source>
</reference>
<feature type="compositionally biased region" description="Low complexity" evidence="1">
    <location>
        <begin position="253"/>
        <end position="267"/>
    </location>
</feature>
<protein>
    <submittedName>
        <fullName evidence="2">Uncharacterized protein</fullName>
    </submittedName>
</protein>
<accession>A0A4Z1J116</accession>
<organism evidence="2 3">
    <name type="scientific">Botrytis elliptica</name>
    <dbReference type="NCBI Taxonomy" id="278938"/>
    <lineage>
        <taxon>Eukaryota</taxon>
        <taxon>Fungi</taxon>
        <taxon>Dikarya</taxon>
        <taxon>Ascomycota</taxon>
        <taxon>Pezizomycotina</taxon>
        <taxon>Leotiomycetes</taxon>
        <taxon>Helotiales</taxon>
        <taxon>Sclerotiniaceae</taxon>
        <taxon>Botrytis</taxon>
    </lineage>
</organism>
<gene>
    <name evidence="2" type="ORF">BELL_0897g00010</name>
</gene>
<feature type="compositionally biased region" description="Basic and acidic residues" evidence="1">
    <location>
        <begin position="372"/>
        <end position="413"/>
    </location>
</feature>
<comment type="caution">
    <text evidence="2">The sequence shown here is derived from an EMBL/GenBank/DDBJ whole genome shotgun (WGS) entry which is preliminary data.</text>
</comment>
<dbReference type="AlphaFoldDB" id="A0A4Z1J116"/>
<name>A0A4Z1J116_9HELO</name>
<feature type="compositionally biased region" description="Basic and acidic residues" evidence="1">
    <location>
        <begin position="217"/>
        <end position="239"/>
    </location>
</feature>
<evidence type="ECO:0000256" key="1">
    <source>
        <dbReference type="SAM" id="MobiDB-lite"/>
    </source>
</evidence>
<dbReference type="Proteomes" id="UP000297229">
    <property type="component" value="Unassembled WGS sequence"/>
</dbReference>
<dbReference type="EMBL" id="PQXM01000895">
    <property type="protein sequence ID" value="TGO67365.1"/>
    <property type="molecule type" value="Genomic_DNA"/>
</dbReference>
<feature type="region of interest" description="Disordered" evidence="1">
    <location>
        <begin position="135"/>
        <end position="272"/>
    </location>
</feature>
<feature type="compositionally biased region" description="Basic and acidic residues" evidence="1">
    <location>
        <begin position="141"/>
        <end position="167"/>
    </location>
</feature>